<dbReference type="EMBL" id="CP033149">
    <property type="protein sequence ID" value="AYO42041.1"/>
    <property type="molecule type" value="Genomic_DNA"/>
</dbReference>
<dbReference type="PANTHER" id="PTHR12651">
    <property type="entry name" value="26S PROTEASOME NON-ATPASE REGULATORY SUBUNIT 9"/>
    <property type="match status" value="1"/>
</dbReference>
<accession>A0A3G2S1V6</accession>
<evidence type="ECO:0000313" key="4">
    <source>
        <dbReference type="Proteomes" id="UP000269793"/>
    </source>
</evidence>
<dbReference type="PANTHER" id="PTHR12651:SF1">
    <property type="entry name" value="26S PROTEASOME NON-ATPASE REGULATORY SUBUNIT 9"/>
    <property type="match status" value="1"/>
</dbReference>
<dbReference type="Pfam" id="PF18265">
    <property type="entry name" value="Nas2_N"/>
    <property type="match status" value="1"/>
</dbReference>
<dbReference type="STRING" id="425264.A0A3G2S1V6"/>
<organism evidence="3 4">
    <name type="scientific">Malassezia restricta (strain ATCC 96810 / NBRC 103918 / CBS 7877)</name>
    <name type="common">Seborrheic dermatitis infection agent</name>
    <dbReference type="NCBI Taxonomy" id="425264"/>
    <lineage>
        <taxon>Eukaryota</taxon>
        <taxon>Fungi</taxon>
        <taxon>Dikarya</taxon>
        <taxon>Basidiomycota</taxon>
        <taxon>Ustilaginomycotina</taxon>
        <taxon>Malasseziomycetes</taxon>
        <taxon>Malasseziales</taxon>
        <taxon>Malasseziaceae</taxon>
        <taxon>Malassezia</taxon>
    </lineage>
</organism>
<sequence length="202" mass="22239">MPDSVRRDALRLLDKRRDIENELRHQRDILEANHVTMSTNVLDAEGFPRSDLDIPTIRAAKSRIRYLLHDRELINANLEALLPSALCHGVSLDTSLSSLSKTDQHIPPPHQLAIRSVQRSSPAAAAGLQAGDLLLSWDDLRPLSAIHLSQLPSRVKEGVPIILEVNRTLTNGVDMSLTLTLLPSSQWDGRGLLGCHIVPVGT</sequence>
<proteinExistence type="predicted"/>
<dbReference type="InterPro" id="IPR036034">
    <property type="entry name" value="PDZ_sf"/>
</dbReference>
<evidence type="ECO:0000256" key="1">
    <source>
        <dbReference type="ARBA" id="ARBA00023186"/>
    </source>
</evidence>
<dbReference type="GO" id="GO:0005737">
    <property type="term" value="C:cytoplasm"/>
    <property type="evidence" value="ECO:0007669"/>
    <property type="project" value="TreeGrafter"/>
</dbReference>
<dbReference type="Proteomes" id="UP000269793">
    <property type="component" value="Chromosome II"/>
</dbReference>
<dbReference type="Gene3D" id="6.10.140.1710">
    <property type="match status" value="1"/>
</dbReference>
<protein>
    <submittedName>
        <fullName evidence="3">26S proteasome non-ATPase regulatory subunit 9</fullName>
    </submittedName>
</protein>
<evidence type="ECO:0000313" key="3">
    <source>
        <dbReference type="EMBL" id="AYO42041.1"/>
    </source>
</evidence>
<dbReference type="InterPro" id="IPR040815">
    <property type="entry name" value="Nas2_N"/>
</dbReference>
<keyword evidence="4" id="KW-1185">Reference proteome</keyword>
<dbReference type="VEuPathDB" id="FungiDB:DNF11_1091"/>
<dbReference type="GO" id="GO:0070682">
    <property type="term" value="P:proteasome regulatory particle assembly"/>
    <property type="evidence" value="ECO:0007669"/>
    <property type="project" value="InterPro"/>
</dbReference>
<name>A0A3G2S1V6_MALR7</name>
<dbReference type="AlphaFoldDB" id="A0A3G2S1V6"/>
<reference evidence="3 4" key="1">
    <citation type="submission" date="2018-10" db="EMBL/GenBank/DDBJ databases">
        <title>Complete genome sequence of Malassezia restricta CBS 7877.</title>
        <authorList>
            <person name="Morand S.C."/>
            <person name="Bertignac M."/>
            <person name="Iltis A."/>
            <person name="Kolder I."/>
            <person name="Pirovano W."/>
            <person name="Jourdain R."/>
            <person name="Clavaud C."/>
        </authorList>
    </citation>
    <scope>NUCLEOTIDE SEQUENCE [LARGE SCALE GENOMIC DNA]</scope>
    <source>
        <strain evidence="3 4">CBS 7877</strain>
    </source>
</reference>
<keyword evidence="1" id="KW-0143">Chaperone</keyword>
<dbReference type="SUPFAM" id="SSF50156">
    <property type="entry name" value="PDZ domain-like"/>
    <property type="match status" value="1"/>
</dbReference>
<dbReference type="InterPro" id="IPR035269">
    <property type="entry name" value="PSMD9"/>
</dbReference>
<dbReference type="GO" id="GO:0000502">
    <property type="term" value="C:proteasome complex"/>
    <property type="evidence" value="ECO:0007669"/>
    <property type="project" value="UniProtKB-KW"/>
</dbReference>
<keyword evidence="3" id="KW-0647">Proteasome</keyword>
<gene>
    <name evidence="3" type="primary">PSMD9</name>
    <name evidence="3" type="ORF">DNF11_1091</name>
</gene>
<feature type="domain" description="Nas2 N-terminal" evidence="2">
    <location>
        <begin position="11"/>
        <end position="82"/>
    </location>
</feature>
<evidence type="ECO:0000259" key="2">
    <source>
        <dbReference type="Pfam" id="PF18265"/>
    </source>
</evidence>
<dbReference type="GO" id="GO:0005634">
    <property type="term" value="C:nucleus"/>
    <property type="evidence" value="ECO:0007669"/>
    <property type="project" value="TreeGrafter"/>
</dbReference>
<dbReference type="Gene3D" id="2.30.42.10">
    <property type="match status" value="1"/>
</dbReference>
<dbReference type="OrthoDB" id="72325at2759"/>